<keyword evidence="3" id="KW-1185">Reference proteome</keyword>
<evidence type="ECO:0000313" key="2">
    <source>
        <dbReference type="EMBL" id="VDI77764.1"/>
    </source>
</evidence>
<dbReference type="PANTHER" id="PTHR33066">
    <property type="entry name" value="INTEGRASE_SAM-LIKE_N DOMAIN-CONTAINING PROTEIN"/>
    <property type="match status" value="1"/>
</dbReference>
<comment type="caution">
    <text evidence="2">The sequence shown here is derived from an EMBL/GenBank/DDBJ whole genome shotgun (WGS) entry which is preliminary data.</text>
</comment>
<feature type="region of interest" description="Disordered" evidence="1">
    <location>
        <begin position="1"/>
        <end position="35"/>
    </location>
</feature>
<feature type="compositionally biased region" description="Polar residues" evidence="1">
    <location>
        <begin position="1"/>
        <end position="30"/>
    </location>
</feature>
<sequence>MGADNSGSVGSVNNQRRLQTGVSAKTSFSGNKKDSSQYKKFGYFKFRNKFSFGKRGYRKSTSQRTNDRFLQYIIPSSKKEWTNETGYKFETTKSVSSEATLQNGHNFKGVKLSKTRRLGNKSGLKRRLFSYKSIQKSQEIPQIFCSRSSLPVQSPLFWPNIITTSFYEGGVSSCCPFKKTKHTSSSISRRLDVCQSVSTKTCNRSRNNVESPCSTRLFNQSRKVQFNTKSNNHLFGSGVQVRSRFGITNSGQDTESIFISTKSNEWHGNSQTLHGSIGENGILSRVDSECQVIYEACPITFTSKLDPIKNEFRFSNSMYSKPKSSFEMVVVFSKHYAGKIFKTKSDLSYDHCGCLQVRFGGGGGSHEQSNSSGSLDRGAKTVTYKQSRIGSSFSDCEEISEIFEKQTSFDSVRQCYGSPIHKQARRDSVTSAMSKDLGFMDVCPRKQNLSESSTHCGIG</sequence>
<dbReference type="PANTHER" id="PTHR33066:SF2">
    <property type="entry name" value="FILAGGRIN-2-LIKE"/>
    <property type="match status" value="1"/>
</dbReference>
<dbReference type="AlphaFoldDB" id="A0A8B6HBQ8"/>
<dbReference type="EMBL" id="UYJE01009878">
    <property type="protein sequence ID" value="VDI77764.1"/>
    <property type="molecule type" value="Genomic_DNA"/>
</dbReference>
<dbReference type="Proteomes" id="UP000596742">
    <property type="component" value="Unassembled WGS sequence"/>
</dbReference>
<evidence type="ECO:0000313" key="3">
    <source>
        <dbReference type="Proteomes" id="UP000596742"/>
    </source>
</evidence>
<proteinExistence type="predicted"/>
<name>A0A8B6HBQ8_MYTGA</name>
<protein>
    <submittedName>
        <fullName evidence="2">Uncharacterized protein</fullName>
    </submittedName>
</protein>
<accession>A0A8B6HBQ8</accession>
<evidence type="ECO:0000256" key="1">
    <source>
        <dbReference type="SAM" id="MobiDB-lite"/>
    </source>
</evidence>
<reference evidence="2" key="1">
    <citation type="submission" date="2018-11" db="EMBL/GenBank/DDBJ databases">
        <authorList>
            <person name="Alioto T."/>
            <person name="Alioto T."/>
        </authorList>
    </citation>
    <scope>NUCLEOTIDE SEQUENCE</scope>
</reference>
<gene>
    <name evidence="2" type="ORF">MGAL_10B043683</name>
</gene>
<organism evidence="2 3">
    <name type="scientific">Mytilus galloprovincialis</name>
    <name type="common">Mediterranean mussel</name>
    <dbReference type="NCBI Taxonomy" id="29158"/>
    <lineage>
        <taxon>Eukaryota</taxon>
        <taxon>Metazoa</taxon>
        <taxon>Spiralia</taxon>
        <taxon>Lophotrochozoa</taxon>
        <taxon>Mollusca</taxon>
        <taxon>Bivalvia</taxon>
        <taxon>Autobranchia</taxon>
        <taxon>Pteriomorphia</taxon>
        <taxon>Mytilida</taxon>
        <taxon>Mytiloidea</taxon>
        <taxon>Mytilidae</taxon>
        <taxon>Mytilinae</taxon>
        <taxon>Mytilus</taxon>
    </lineage>
</organism>